<protein>
    <recommendedName>
        <fullName evidence="2">DDE Tnp4 domain-containing protein</fullName>
    </recommendedName>
</protein>
<organism evidence="1">
    <name type="scientific">Amphimedon queenslandica</name>
    <name type="common">Sponge</name>
    <dbReference type="NCBI Taxonomy" id="400682"/>
    <lineage>
        <taxon>Eukaryota</taxon>
        <taxon>Metazoa</taxon>
        <taxon>Porifera</taxon>
        <taxon>Demospongiae</taxon>
        <taxon>Heteroscleromorpha</taxon>
        <taxon>Haplosclerida</taxon>
        <taxon>Niphatidae</taxon>
        <taxon>Amphimedon</taxon>
    </lineage>
</organism>
<evidence type="ECO:0008006" key="2">
    <source>
        <dbReference type="Google" id="ProtNLM"/>
    </source>
</evidence>
<dbReference type="OMA" id="QYFNSAG"/>
<name>A0A1X7VXG8_AMPQE</name>
<dbReference type="EnsemblMetazoa" id="Aqu2.1.44591_001">
    <property type="protein sequence ID" value="Aqu2.1.44591_001"/>
    <property type="gene ID" value="Aqu2.1.44591"/>
</dbReference>
<reference evidence="1" key="1">
    <citation type="submission" date="2017-05" db="UniProtKB">
        <authorList>
            <consortium name="EnsemblMetazoa"/>
        </authorList>
    </citation>
    <scope>IDENTIFICATION</scope>
</reference>
<evidence type="ECO:0000313" key="1">
    <source>
        <dbReference type="EnsemblMetazoa" id="Aqu2.1.44591_001"/>
    </source>
</evidence>
<dbReference type="AlphaFoldDB" id="A0A1X7VXG8"/>
<sequence length="98" mass="10989">MPEIVEEIVIACCSLHNFLRSKQVSRNVYTPPGSLDNEDMDTRVILAGDWRAGPEPGGLLPLHKQGSNNFTARAKEIWENLCQYFNSAGAVLWQDNMI</sequence>
<proteinExistence type="predicted"/>
<dbReference type="OrthoDB" id="10061326at2759"/>
<accession>A0A1X7VXG8</accession>
<dbReference type="InParanoid" id="A0A1X7VXG8"/>